<name>A0ABV3JDJ7_9ACTN</name>
<dbReference type="InterPro" id="IPR029787">
    <property type="entry name" value="Nucleotide_cyclase"/>
</dbReference>
<comment type="caution">
    <text evidence="3">The sequence shown here is derived from an EMBL/GenBank/DDBJ whole genome shotgun (WGS) entry which is preliminary data.</text>
</comment>
<dbReference type="Proteomes" id="UP001552527">
    <property type="component" value="Unassembled WGS sequence"/>
</dbReference>
<keyword evidence="1" id="KW-0175">Coiled coil</keyword>
<feature type="coiled-coil region" evidence="1">
    <location>
        <begin position="165"/>
        <end position="220"/>
    </location>
</feature>
<accession>A0ABV3JDJ7</accession>
<dbReference type="InterPro" id="IPR001054">
    <property type="entry name" value="A/G_cyclase"/>
</dbReference>
<organism evidence="3 4">
    <name type="scientific">Streptomyces werraensis</name>
    <dbReference type="NCBI Taxonomy" id="68284"/>
    <lineage>
        <taxon>Bacteria</taxon>
        <taxon>Bacillati</taxon>
        <taxon>Actinomycetota</taxon>
        <taxon>Actinomycetes</taxon>
        <taxon>Kitasatosporales</taxon>
        <taxon>Streptomycetaceae</taxon>
        <taxon>Streptomyces</taxon>
    </lineage>
</organism>
<evidence type="ECO:0000313" key="4">
    <source>
        <dbReference type="Proteomes" id="UP001552527"/>
    </source>
</evidence>
<reference evidence="3 4" key="1">
    <citation type="submission" date="2024-06" db="EMBL/GenBank/DDBJ databases">
        <title>The Natural Products Discovery Center: Release of the First 8490 Sequenced Strains for Exploring Actinobacteria Biosynthetic Diversity.</title>
        <authorList>
            <person name="Kalkreuter E."/>
            <person name="Kautsar S.A."/>
            <person name="Yang D."/>
            <person name="Bader C.D."/>
            <person name="Teijaro C.N."/>
            <person name="Fluegel L."/>
            <person name="Davis C.M."/>
            <person name="Simpson J.R."/>
            <person name="Lauterbach L."/>
            <person name="Steele A.D."/>
            <person name="Gui C."/>
            <person name="Meng S."/>
            <person name="Li G."/>
            <person name="Viehrig K."/>
            <person name="Ye F."/>
            <person name="Su P."/>
            <person name="Kiefer A.F."/>
            <person name="Nichols A."/>
            <person name="Cepeda A.J."/>
            <person name="Yan W."/>
            <person name="Fan B."/>
            <person name="Jiang Y."/>
            <person name="Adhikari A."/>
            <person name="Zheng C.-J."/>
            <person name="Schuster L."/>
            <person name="Cowan T.M."/>
            <person name="Smanski M.J."/>
            <person name="Chevrette M.G."/>
            <person name="De Carvalho L.P.S."/>
            <person name="Shen B."/>
        </authorList>
    </citation>
    <scope>NUCLEOTIDE SEQUENCE [LARGE SCALE GENOMIC DNA]</scope>
    <source>
        <strain evidence="3 4">NPDC052768</strain>
    </source>
</reference>
<dbReference type="RefSeq" id="WP_364020362.1">
    <property type="nucleotide sequence ID" value="NZ_JBFATE010000003.1"/>
</dbReference>
<dbReference type="Gene3D" id="3.30.70.1230">
    <property type="entry name" value="Nucleotide cyclase"/>
    <property type="match status" value="1"/>
</dbReference>
<feature type="domain" description="Guanylate cyclase" evidence="2">
    <location>
        <begin position="231"/>
        <end position="343"/>
    </location>
</feature>
<dbReference type="EMBL" id="JBFATE010000003">
    <property type="protein sequence ID" value="MEV5245643.1"/>
    <property type="molecule type" value="Genomic_DNA"/>
</dbReference>
<gene>
    <name evidence="3" type="ORF">AB0K95_10295</name>
</gene>
<sequence>MTHENVPALLRPLDGELSAEARSLAGNLRVLFNGLGTSVRRYAVRRSRDAGAVSRYLNGSRLPPWEFILELARDVATHRGESLADETLEFLRSQYRAAMEARGNPASLLELTKQQLAEADRKAQQSALQIKVLAEALQDRASLLNDVELQLRELQHRDAMNQLHLDRVTQDRDELLQQRARLEDEVAKLRDELGRVGKRAEELESECSSLEQKLAALEGPAEGEVIADAMTVGVFDMVGFTRLVRSLDEPNMIALIERIQRVYQQIAAITGVRFSHIRNTDVTFVASSASAGAEAALLLTESNAFQSTEETRPQFRVGLTYGRVYTHCGVLLGATVTLTERLCAIAPRDSVLADWSLIEKLRQEGTLTQGANQQSFAAQAMWQRPVRELGVVEPWLLIRSPSSDDGSSTPSST</sequence>
<evidence type="ECO:0000256" key="1">
    <source>
        <dbReference type="SAM" id="Coils"/>
    </source>
</evidence>
<dbReference type="PROSITE" id="PS50125">
    <property type="entry name" value="GUANYLATE_CYCLASE_2"/>
    <property type="match status" value="1"/>
</dbReference>
<proteinExistence type="predicted"/>
<protein>
    <recommendedName>
        <fullName evidence="2">Guanylate cyclase domain-containing protein</fullName>
    </recommendedName>
</protein>
<evidence type="ECO:0000313" key="3">
    <source>
        <dbReference type="EMBL" id="MEV5245643.1"/>
    </source>
</evidence>
<keyword evidence="4" id="KW-1185">Reference proteome</keyword>
<evidence type="ECO:0000259" key="2">
    <source>
        <dbReference type="PROSITE" id="PS50125"/>
    </source>
</evidence>
<dbReference type="SUPFAM" id="SSF55073">
    <property type="entry name" value="Nucleotide cyclase"/>
    <property type="match status" value="1"/>
</dbReference>